<reference evidence="1" key="1">
    <citation type="submission" date="2021-02" db="EMBL/GenBank/DDBJ databases">
        <authorList>
            <person name="Dougan E. K."/>
            <person name="Rhodes N."/>
            <person name="Thang M."/>
            <person name="Chan C."/>
        </authorList>
    </citation>
    <scope>NUCLEOTIDE SEQUENCE</scope>
</reference>
<dbReference type="Proteomes" id="UP000626109">
    <property type="component" value="Unassembled WGS sequence"/>
</dbReference>
<organism evidence="1 2">
    <name type="scientific">Polarella glacialis</name>
    <name type="common">Dinoflagellate</name>
    <dbReference type="NCBI Taxonomy" id="89957"/>
    <lineage>
        <taxon>Eukaryota</taxon>
        <taxon>Sar</taxon>
        <taxon>Alveolata</taxon>
        <taxon>Dinophyceae</taxon>
        <taxon>Suessiales</taxon>
        <taxon>Suessiaceae</taxon>
        <taxon>Polarella</taxon>
    </lineage>
</organism>
<evidence type="ECO:0000313" key="1">
    <source>
        <dbReference type="EMBL" id="CAE8648410.1"/>
    </source>
</evidence>
<gene>
    <name evidence="1" type="ORF">PGLA2088_LOCUS6549</name>
</gene>
<comment type="caution">
    <text evidence="1">The sequence shown here is derived from an EMBL/GenBank/DDBJ whole genome shotgun (WGS) entry which is preliminary data.</text>
</comment>
<protein>
    <submittedName>
        <fullName evidence="1">Uncharacterized protein</fullName>
    </submittedName>
</protein>
<name>A0A813I828_POLGL</name>
<dbReference type="EMBL" id="CAJNNW010006561">
    <property type="protein sequence ID" value="CAE8648410.1"/>
    <property type="molecule type" value="Genomic_DNA"/>
</dbReference>
<dbReference type="AlphaFoldDB" id="A0A813I828"/>
<proteinExistence type="predicted"/>
<accession>A0A813I828</accession>
<evidence type="ECO:0000313" key="2">
    <source>
        <dbReference type="Proteomes" id="UP000626109"/>
    </source>
</evidence>
<sequence length="506" mass="55505">MWTDHYVPPTPLLAVRPMRLSSAARAEPDWEEFRRDLSEPLWRALGQRGMARSTFFLALVGLDDDALRRKCRAARGLEPTDPDFEAFQQMVDGATPFGLKRRRVLLAALDRGDLLEPPALLEVRAPISTRDILLAGASLRRAPVDFPTAGSKVAVDLEAARALAAKALAKVVMEARLPFAGIVAGSLQPEVMALKLASGMRLSTLLGRLSEHRRMARWLLPTFGCCFPSMPVELLDYLLARSLEPCGPSVPGSIVYMVGFFERIGSVPDCEQVASHGLVQGLVADLTLSLRSDTPVTTKKAPQFFSCMLVAWEITVANVKELVYTRLAAWCKLLKIWTSMRTSDAESCPPSNMFWHPTGLSGRIDQSKTTGAGKRVGAIHFHISSGAWLCVEGWLEIGWRLFEPSWGTRKCLLPLPLKGTLELSERSPSYAQACDASQKLVADCRIIVEDPITKAAEFGDRPLFLRVFEFLDGPFRAADAGELGRHPGALQGSHRHFGPLVPDGVG</sequence>